<dbReference type="Proteomes" id="UP000503840">
    <property type="component" value="Unassembled WGS sequence"/>
</dbReference>
<dbReference type="EMBL" id="BLVO01000013">
    <property type="protein sequence ID" value="GFM33365.1"/>
    <property type="molecule type" value="Genomic_DNA"/>
</dbReference>
<organism evidence="1 2">
    <name type="scientific">Desulfovibrio subterraneus</name>
    <dbReference type="NCBI Taxonomy" id="2718620"/>
    <lineage>
        <taxon>Bacteria</taxon>
        <taxon>Pseudomonadati</taxon>
        <taxon>Thermodesulfobacteriota</taxon>
        <taxon>Desulfovibrionia</taxon>
        <taxon>Desulfovibrionales</taxon>
        <taxon>Desulfovibrionaceae</taxon>
        <taxon>Desulfovibrio</taxon>
    </lineage>
</organism>
<evidence type="ECO:0000313" key="1">
    <source>
        <dbReference type="EMBL" id="GFM33365.1"/>
    </source>
</evidence>
<dbReference type="RefSeq" id="WP_174405033.1">
    <property type="nucleotide sequence ID" value="NZ_BLVO01000013.1"/>
</dbReference>
<comment type="caution">
    <text evidence="1">The sequence shown here is derived from an EMBL/GenBank/DDBJ whole genome shotgun (WGS) entry which is preliminary data.</text>
</comment>
<keyword evidence="2" id="KW-1185">Reference proteome</keyword>
<proteinExistence type="predicted"/>
<sequence length="150" mass="16789">MDTQNIRTHISNVILARLSDSRERRTEALGEFMGVTMPNVENRAAGQVASLVPEIPASVYRKWVDMFVDRLLETVPLNQLAELCTDTEENRATLSLVYVMFMESQRMEKQIAEDLSALGMEQSGQDDVGNTLADYLRAKLANLKGDLPAQ</sequence>
<gene>
    <name evidence="1" type="ORF">DSM101010T_17300</name>
</gene>
<name>A0A7J0BJQ9_9BACT</name>
<dbReference type="AlphaFoldDB" id="A0A7J0BJQ9"/>
<accession>A0A7J0BJQ9</accession>
<evidence type="ECO:0000313" key="2">
    <source>
        <dbReference type="Proteomes" id="UP000503840"/>
    </source>
</evidence>
<protein>
    <submittedName>
        <fullName evidence="1">Uncharacterized protein</fullName>
    </submittedName>
</protein>
<reference evidence="1 2" key="1">
    <citation type="submission" date="2020-05" db="EMBL/GenBank/DDBJ databases">
        <title>Draft genome sequence of Desulfovibrio sp. strain HN2T.</title>
        <authorList>
            <person name="Ueno A."/>
            <person name="Tamazawa S."/>
            <person name="Tamamura S."/>
            <person name="Murakami T."/>
            <person name="Kiyama T."/>
            <person name="Inomata H."/>
            <person name="Amano Y."/>
            <person name="Miyakawa K."/>
            <person name="Tamaki H."/>
            <person name="Naganuma T."/>
            <person name="Kaneko K."/>
        </authorList>
    </citation>
    <scope>NUCLEOTIDE SEQUENCE [LARGE SCALE GENOMIC DNA]</scope>
    <source>
        <strain evidence="1 2">HN2</strain>
    </source>
</reference>